<sequence length="401" mass="46565">MGRILRQRSERRRTLDQHRPNRRKENTVVLRQAEYKANIEKYYNKRVKERAFKVGDLVLRKSEANHEEPKGKLGPTWERPYKVMESHMKGEEREGSQPTYVEFGGRKGESKKNVKAFSDPDRIRPQRSCNKLVQMWPLHILLNKLLKVEGHDDHEEVHNMSFAEQYDSKPSLKNRNVNKTVLGHSHFVEVPHIKQLRSWDCGLACVLMVLKTLGLNHFDIQDLEDLCCTTSIWTVDLAYLLQKLSIRFSYFTVTLGANPDFSVETFYKEQLATDIKRVDMLFQRSVEEGIKIEFRSIKGEEIIFLILSGKYVVIALVDQCILSKSWKEDVHMPQFYNGTAAYTGHYVVICGYDAHNDEFEIRDPASSRKSDRISSNCLEEARKSYGTDEDILLVSLVDTDN</sequence>
<feature type="compositionally biased region" description="Basic and acidic residues" evidence="1">
    <location>
        <begin position="12"/>
        <end position="25"/>
    </location>
</feature>
<name>A0AA35YGM2_LACSI</name>
<proteinExistence type="predicted"/>
<reference evidence="2" key="1">
    <citation type="submission" date="2023-04" db="EMBL/GenBank/DDBJ databases">
        <authorList>
            <person name="Vijverberg K."/>
            <person name="Xiong W."/>
            <person name="Schranz E."/>
        </authorList>
    </citation>
    <scope>NUCLEOTIDE SEQUENCE</scope>
</reference>
<dbReference type="PANTHER" id="PTHR31400:SF1">
    <property type="entry name" value="PROTEIN GUCD1"/>
    <property type="match status" value="1"/>
</dbReference>
<protein>
    <recommendedName>
        <fullName evidence="4">Guanylyl cyclase</fullName>
    </recommendedName>
</protein>
<dbReference type="EMBL" id="OX465078">
    <property type="protein sequence ID" value="CAI9273557.1"/>
    <property type="molecule type" value="Genomic_DNA"/>
</dbReference>
<dbReference type="Proteomes" id="UP001177003">
    <property type="component" value="Chromosome 2"/>
</dbReference>
<evidence type="ECO:0000313" key="3">
    <source>
        <dbReference type="Proteomes" id="UP001177003"/>
    </source>
</evidence>
<dbReference type="PANTHER" id="PTHR31400">
    <property type="entry name" value="GUANYLYL CYCLASE DOMAIN CONTAINING PROTEIN 1 GUCD1"/>
    <property type="match status" value="1"/>
</dbReference>
<gene>
    <name evidence="2" type="ORF">LSALG_LOCUS13698</name>
</gene>
<accession>A0AA35YGM2</accession>
<evidence type="ECO:0000256" key="1">
    <source>
        <dbReference type="SAM" id="MobiDB-lite"/>
    </source>
</evidence>
<feature type="region of interest" description="Disordered" evidence="1">
    <location>
        <begin position="1"/>
        <end position="25"/>
    </location>
</feature>
<evidence type="ECO:0000313" key="2">
    <source>
        <dbReference type="EMBL" id="CAI9273557.1"/>
    </source>
</evidence>
<keyword evidence="3" id="KW-1185">Reference proteome</keyword>
<organism evidence="2 3">
    <name type="scientific">Lactuca saligna</name>
    <name type="common">Willowleaf lettuce</name>
    <dbReference type="NCBI Taxonomy" id="75948"/>
    <lineage>
        <taxon>Eukaryota</taxon>
        <taxon>Viridiplantae</taxon>
        <taxon>Streptophyta</taxon>
        <taxon>Embryophyta</taxon>
        <taxon>Tracheophyta</taxon>
        <taxon>Spermatophyta</taxon>
        <taxon>Magnoliopsida</taxon>
        <taxon>eudicotyledons</taxon>
        <taxon>Gunneridae</taxon>
        <taxon>Pentapetalae</taxon>
        <taxon>asterids</taxon>
        <taxon>campanulids</taxon>
        <taxon>Asterales</taxon>
        <taxon>Asteraceae</taxon>
        <taxon>Cichorioideae</taxon>
        <taxon>Cichorieae</taxon>
        <taxon>Lactucinae</taxon>
        <taxon>Lactuca</taxon>
    </lineage>
</organism>
<feature type="compositionally biased region" description="Basic residues" evidence="1">
    <location>
        <begin position="1"/>
        <end position="11"/>
    </location>
</feature>
<feature type="region of interest" description="Disordered" evidence="1">
    <location>
        <begin position="87"/>
        <end position="106"/>
    </location>
</feature>
<dbReference type="Pfam" id="PF09778">
    <property type="entry name" value="Guanylate_cyc_2"/>
    <property type="match status" value="1"/>
</dbReference>
<dbReference type="InterPro" id="IPR018616">
    <property type="entry name" value="GUCD1"/>
</dbReference>
<evidence type="ECO:0008006" key="4">
    <source>
        <dbReference type="Google" id="ProtNLM"/>
    </source>
</evidence>
<dbReference type="Gene3D" id="3.90.70.10">
    <property type="entry name" value="Cysteine proteinases"/>
    <property type="match status" value="1"/>
</dbReference>
<dbReference type="AlphaFoldDB" id="A0AA35YGM2"/>